<dbReference type="AlphaFoldDB" id="A0A511JBS1"/>
<proteinExistence type="predicted"/>
<dbReference type="OrthoDB" id="4818087at2"/>
<dbReference type="Proteomes" id="UP000321720">
    <property type="component" value="Unassembled WGS sequence"/>
</dbReference>
<organism evidence="1 2">
    <name type="scientific">Cellulomonas composti</name>
    <dbReference type="NCBI Taxonomy" id="266130"/>
    <lineage>
        <taxon>Bacteria</taxon>
        <taxon>Bacillati</taxon>
        <taxon>Actinomycetota</taxon>
        <taxon>Actinomycetes</taxon>
        <taxon>Micrococcales</taxon>
        <taxon>Cellulomonadaceae</taxon>
        <taxon>Cellulomonas</taxon>
    </lineage>
</organism>
<accession>A0A511JBS1</accession>
<name>A0A511JBS1_9CELL</name>
<dbReference type="RefSeq" id="WP_146843085.1">
    <property type="nucleotide sequence ID" value="NZ_BJWG01000009.1"/>
</dbReference>
<dbReference type="EMBL" id="BJWG01000009">
    <property type="protein sequence ID" value="GEL95437.1"/>
    <property type="molecule type" value="Genomic_DNA"/>
</dbReference>
<evidence type="ECO:0000313" key="2">
    <source>
        <dbReference type="Proteomes" id="UP000321720"/>
    </source>
</evidence>
<evidence type="ECO:0000313" key="1">
    <source>
        <dbReference type="EMBL" id="GEL95437.1"/>
    </source>
</evidence>
<gene>
    <name evidence="1" type="ORF">CCO02nite_20950</name>
</gene>
<keyword evidence="2" id="KW-1185">Reference proteome</keyword>
<reference evidence="1 2" key="1">
    <citation type="submission" date="2019-07" db="EMBL/GenBank/DDBJ databases">
        <title>Whole genome shotgun sequence of Cellulomonas composti NBRC 100758.</title>
        <authorList>
            <person name="Hosoyama A."/>
            <person name="Uohara A."/>
            <person name="Ohji S."/>
            <person name="Ichikawa N."/>
        </authorList>
    </citation>
    <scope>NUCLEOTIDE SEQUENCE [LARGE SCALE GENOMIC DNA]</scope>
    <source>
        <strain evidence="1 2">NBRC 100758</strain>
    </source>
</reference>
<comment type="caution">
    <text evidence="1">The sequence shown here is derived from an EMBL/GenBank/DDBJ whole genome shotgun (WGS) entry which is preliminary data.</text>
</comment>
<sequence length="287" mass="30932">MATTDDVRLGEEPVVTRDASCLLALLEAIDDEGWDGVSARALLRFAREQIARPLAVDAGLRGAAAAQAEATAWQAMWMSMTKPALRRAQSPWGILWQTARRAVLAEVVAARYGTEPRRAWSLRRSTDGSDPMPIPISLDVLVDGGWEPTSVDGRAFEHALPDLTRVAVGALVAAGWAPELAARVVDAVIELPHPSNDPRSGALGWRRMARQFGLPPWQARRLCVALRGSSDWRGLFACVLADGPRAADSLPMRAALRATKVHRHRSPALAARLAELGGADRPQAEAA</sequence>
<protein>
    <submittedName>
        <fullName evidence="1">Uncharacterized protein</fullName>
    </submittedName>
</protein>